<comment type="caution">
    <text evidence="2">The sequence shown here is derived from an EMBL/GenBank/DDBJ whole genome shotgun (WGS) entry which is preliminary data.</text>
</comment>
<evidence type="ECO:0000313" key="2">
    <source>
        <dbReference type="EMBL" id="KAA6404303.1"/>
    </source>
</evidence>
<proteinExistence type="predicted"/>
<dbReference type="Proteomes" id="UP000324800">
    <property type="component" value="Unassembled WGS sequence"/>
</dbReference>
<name>A0A5J4XB10_9EUKA</name>
<feature type="transmembrane region" description="Helical" evidence="1">
    <location>
        <begin position="7"/>
        <end position="30"/>
    </location>
</feature>
<reference evidence="2 3" key="1">
    <citation type="submission" date="2019-03" db="EMBL/GenBank/DDBJ databases">
        <title>Single cell metagenomics reveals metabolic interactions within the superorganism composed of flagellate Streblomastix strix and complex community of Bacteroidetes bacteria on its surface.</title>
        <authorList>
            <person name="Treitli S.C."/>
            <person name="Kolisko M."/>
            <person name="Husnik F."/>
            <person name="Keeling P."/>
            <person name="Hampl V."/>
        </authorList>
    </citation>
    <scope>NUCLEOTIDE SEQUENCE [LARGE SCALE GENOMIC DNA]</scope>
    <source>
        <strain evidence="2">ST1C</strain>
    </source>
</reference>
<organism evidence="2 3">
    <name type="scientific">Streblomastix strix</name>
    <dbReference type="NCBI Taxonomy" id="222440"/>
    <lineage>
        <taxon>Eukaryota</taxon>
        <taxon>Metamonada</taxon>
        <taxon>Preaxostyla</taxon>
        <taxon>Oxymonadida</taxon>
        <taxon>Streblomastigidae</taxon>
        <taxon>Streblomastix</taxon>
    </lineage>
</organism>
<keyword evidence="1" id="KW-1133">Transmembrane helix</keyword>
<accession>A0A5J4XB10</accession>
<gene>
    <name evidence="2" type="ORF">EZS28_000165</name>
</gene>
<keyword evidence="1" id="KW-0472">Membrane</keyword>
<keyword evidence="1" id="KW-0812">Transmembrane</keyword>
<evidence type="ECO:0000313" key="3">
    <source>
        <dbReference type="Proteomes" id="UP000324800"/>
    </source>
</evidence>
<dbReference type="AlphaFoldDB" id="A0A5J4XB10"/>
<evidence type="ECO:0000256" key="1">
    <source>
        <dbReference type="SAM" id="Phobius"/>
    </source>
</evidence>
<protein>
    <submittedName>
        <fullName evidence="2">Uncharacterized protein</fullName>
    </submittedName>
</protein>
<sequence>MRGHEDALNVAVVPVGSVTVIIVVIIGIMQNQLKEFIIIIVIEFNIINESTIVVIITLEKEGCILVNAVQGEGSGVVCALDEEEGGICIQIDGEQKLCYFYEDDEDEEKLQEKDQQFVCGVLFCM</sequence>
<dbReference type="EMBL" id="SNRW01000012">
    <property type="protein sequence ID" value="KAA6404303.1"/>
    <property type="molecule type" value="Genomic_DNA"/>
</dbReference>